<dbReference type="GO" id="GO:0005524">
    <property type="term" value="F:ATP binding"/>
    <property type="evidence" value="ECO:0007669"/>
    <property type="project" value="UniProtKB-KW"/>
</dbReference>
<dbReference type="InterPro" id="IPR009010">
    <property type="entry name" value="Asp_de-COase-like_dom_sf"/>
</dbReference>
<evidence type="ECO:0000313" key="5">
    <source>
        <dbReference type="EMBL" id="VDD96152.1"/>
    </source>
</evidence>
<accession>A0A0N4VL56</accession>
<evidence type="ECO:0000259" key="3">
    <source>
        <dbReference type="SMART" id="SM01072"/>
    </source>
</evidence>
<dbReference type="SUPFAM" id="SSF54585">
    <property type="entry name" value="Cdc48 domain 2-like"/>
    <property type="match status" value="1"/>
</dbReference>
<dbReference type="Pfam" id="PF02359">
    <property type="entry name" value="CDC48_N"/>
    <property type="match status" value="1"/>
</dbReference>
<dbReference type="Gene3D" id="2.40.40.20">
    <property type="match status" value="1"/>
</dbReference>
<dbReference type="Proteomes" id="UP000274131">
    <property type="component" value="Unassembled WGS sequence"/>
</dbReference>
<keyword evidence="2" id="KW-0067">ATP-binding</keyword>
<dbReference type="STRING" id="51028.A0A0N4VL56"/>
<dbReference type="SMART" id="SM01073">
    <property type="entry name" value="CDC48_N"/>
    <property type="match status" value="1"/>
</dbReference>
<dbReference type="WBParaSite" id="EVEC_0001160901-mRNA-1">
    <property type="protein sequence ID" value="EVEC_0001160901-mRNA-1"/>
    <property type="gene ID" value="EVEC_0001160901"/>
</dbReference>
<evidence type="ECO:0000256" key="2">
    <source>
        <dbReference type="ARBA" id="ARBA00022840"/>
    </source>
</evidence>
<evidence type="ECO:0000256" key="1">
    <source>
        <dbReference type="ARBA" id="ARBA00022741"/>
    </source>
</evidence>
<reference evidence="5 6" key="2">
    <citation type="submission" date="2018-10" db="EMBL/GenBank/DDBJ databases">
        <authorList>
            <consortium name="Pathogen Informatics"/>
        </authorList>
    </citation>
    <scope>NUCLEOTIDE SEQUENCE [LARGE SCALE GENOMIC DNA]</scope>
</reference>
<dbReference type="SMART" id="SM01072">
    <property type="entry name" value="CDC48_2"/>
    <property type="match status" value="1"/>
</dbReference>
<dbReference type="OrthoDB" id="27435at2759"/>
<dbReference type="SUPFAM" id="SSF50692">
    <property type="entry name" value="ADC-like"/>
    <property type="match status" value="1"/>
</dbReference>
<gene>
    <name evidence="5" type="ORF">EVEC_LOCUS10903</name>
</gene>
<reference evidence="7" key="1">
    <citation type="submission" date="2017-02" db="UniProtKB">
        <authorList>
            <consortium name="WormBaseParasite"/>
        </authorList>
    </citation>
    <scope>IDENTIFICATION</scope>
</reference>
<keyword evidence="1" id="KW-0547">Nucleotide-binding</keyword>
<feature type="domain" description="CDC48 N-terminal subdomain" evidence="4">
    <location>
        <begin position="31"/>
        <end position="114"/>
    </location>
</feature>
<organism evidence="7">
    <name type="scientific">Enterobius vermicularis</name>
    <name type="common">Human pinworm</name>
    <dbReference type="NCBI Taxonomy" id="51028"/>
    <lineage>
        <taxon>Eukaryota</taxon>
        <taxon>Metazoa</taxon>
        <taxon>Ecdysozoa</taxon>
        <taxon>Nematoda</taxon>
        <taxon>Chromadorea</taxon>
        <taxon>Rhabditida</taxon>
        <taxon>Spirurina</taxon>
        <taxon>Oxyuridomorpha</taxon>
        <taxon>Oxyuroidea</taxon>
        <taxon>Oxyuridae</taxon>
        <taxon>Enterobius</taxon>
    </lineage>
</organism>
<name>A0A0N4VL56_ENTVE</name>
<feature type="domain" description="CDC48" evidence="3">
    <location>
        <begin position="131"/>
        <end position="197"/>
    </location>
</feature>
<dbReference type="AlphaFoldDB" id="A0A0N4VL56"/>
<sequence length="206" mass="23148">MASIPTSVDEQTRRNEELATAILKDKVKPNRLMVDQSSNDDNSVVGLSQAKMDELGLFRGDAILLKGKKRKETVCVALPDESCSNEKIKMNRVVRNNLRVRLGDIISVNPATDLPYGKRIHVLPIDDTIEGLTGNLFEVFLKPYFLESYRPIHKGDLFTVNAAMRTVEFKVIETEPTPSCIVSAETVIHFEGEPVKREEEEESMTD</sequence>
<keyword evidence="6" id="KW-1185">Reference proteome</keyword>
<dbReference type="InterPro" id="IPR004201">
    <property type="entry name" value="Cdc48_dom2"/>
</dbReference>
<dbReference type="FunFam" id="3.10.330.10:FF:000001">
    <property type="entry name" value="Cell division control 48"/>
    <property type="match status" value="1"/>
</dbReference>
<dbReference type="Pfam" id="PF02933">
    <property type="entry name" value="CDC48_2"/>
    <property type="match status" value="1"/>
</dbReference>
<dbReference type="EMBL" id="UXUI01011326">
    <property type="protein sequence ID" value="VDD96152.1"/>
    <property type="molecule type" value="Genomic_DNA"/>
</dbReference>
<dbReference type="InterPro" id="IPR029067">
    <property type="entry name" value="CDC48_domain_2-like_sf"/>
</dbReference>
<evidence type="ECO:0000313" key="7">
    <source>
        <dbReference type="WBParaSite" id="EVEC_0001160901-mRNA-1"/>
    </source>
</evidence>
<proteinExistence type="predicted"/>
<evidence type="ECO:0000259" key="4">
    <source>
        <dbReference type="SMART" id="SM01073"/>
    </source>
</evidence>
<dbReference type="InterPro" id="IPR003338">
    <property type="entry name" value="CDC4_N-term_subdom"/>
</dbReference>
<evidence type="ECO:0000313" key="6">
    <source>
        <dbReference type="Proteomes" id="UP000274131"/>
    </source>
</evidence>
<protein>
    <submittedName>
        <fullName evidence="7">CDC48_N domain-containing protein</fullName>
    </submittedName>
</protein>
<dbReference type="Gene3D" id="3.10.330.10">
    <property type="match status" value="1"/>
</dbReference>
<dbReference type="FunFam" id="2.40.40.20:FF:000003">
    <property type="entry name" value="Transitional endoplasmic reticulum ATPase"/>
    <property type="match status" value="1"/>
</dbReference>